<feature type="transmembrane region" description="Helical" evidence="2">
    <location>
        <begin position="7"/>
        <end position="24"/>
    </location>
</feature>
<dbReference type="Proteomes" id="UP001165065">
    <property type="component" value="Unassembled WGS sequence"/>
</dbReference>
<organism evidence="3 4">
    <name type="scientific">Triparma columacea</name>
    <dbReference type="NCBI Taxonomy" id="722753"/>
    <lineage>
        <taxon>Eukaryota</taxon>
        <taxon>Sar</taxon>
        <taxon>Stramenopiles</taxon>
        <taxon>Ochrophyta</taxon>
        <taxon>Bolidophyceae</taxon>
        <taxon>Parmales</taxon>
        <taxon>Triparmaceae</taxon>
        <taxon>Triparma</taxon>
    </lineage>
</organism>
<name>A0A9W7LGK9_9STRA</name>
<keyword evidence="2" id="KW-1133">Transmembrane helix</keyword>
<proteinExistence type="predicted"/>
<dbReference type="EMBL" id="BRYA01000418">
    <property type="protein sequence ID" value="GMI48702.1"/>
    <property type="molecule type" value="Genomic_DNA"/>
</dbReference>
<gene>
    <name evidence="3" type="ORF">TrCOL_g11516</name>
</gene>
<protein>
    <submittedName>
        <fullName evidence="3">Uncharacterized protein</fullName>
    </submittedName>
</protein>
<keyword evidence="2" id="KW-0472">Membrane</keyword>
<keyword evidence="1" id="KW-0175">Coiled coil</keyword>
<keyword evidence="4" id="KW-1185">Reference proteome</keyword>
<accession>A0A9W7LGK9</accession>
<dbReference type="AlphaFoldDB" id="A0A9W7LGK9"/>
<dbReference type="OrthoDB" id="197843at2759"/>
<comment type="caution">
    <text evidence="3">The sequence shown here is derived from an EMBL/GenBank/DDBJ whole genome shotgun (WGS) entry which is preliminary data.</text>
</comment>
<evidence type="ECO:0000313" key="3">
    <source>
        <dbReference type="EMBL" id="GMI48702.1"/>
    </source>
</evidence>
<sequence length="111" mass="13554">MIESRETTMWYFLFFTAVILYLYVMKNYFNTVIPTRAFREERERNNLEDKYHEAHQRREHFVQHLAWAKSRKAGREEITRLQKCVENADVVIDDLEEQVNRLYKEHGVSAR</sequence>
<reference evidence="4" key="1">
    <citation type="journal article" date="2023" name="Commun. Biol.">
        <title>Genome analysis of Parmales, the sister group of diatoms, reveals the evolutionary specialization of diatoms from phago-mixotrophs to photoautotrophs.</title>
        <authorList>
            <person name="Ban H."/>
            <person name="Sato S."/>
            <person name="Yoshikawa S."/>
            <person name="Yamada K."/>
            <person name="Nakamura Y."/>
            <person name="Ichinomiya M."/>
            <person name="Sato N."/>
            <person name="Blanc-Mathieu R."/>
            <person name="Endo H."/>
            <person name="Kuwata A."/>
            <person name="Ogata H."/>
        </authorList>
    </citation>
    <scope>NUCLEOTIDE SEQUENCE [LARGE SCALE GENOMIC DNA]</scope>
</reference>
<evidence type="ECO:0000256" key="2">
    <source>
        <dbReference type="SAM" id="Phobius"/>
    </source>
</evidence>
<feature type="coiled-coil region" evidence="1">
    <location>
        <begin position="37"/>
        <end position="105"/>
    </location>
</feature>
<evidence type="ECO:0000256" key="1">
    <source>
        <dbReference type="SAM" id="Coils"/>
    </source>
</evidence>
<keyword evidence="2" id="KW-0812">Transmembrane</keyword>
<evidence type="ECO:0000313" key="4">
    <source>
        <dbReference type="Proteomes" id="UP001165065"/>
    </source>
</evidence>